<evidence type="ECO:0000313" key="6">
    <source>
        <dbReference type="Proteomes" id="UP001375743"/>
    </source>
</evidence>
<dbReference type="EMBL" id="JBBLZC010000012">
    <property type="protein sequence ID" value="MEK0084155.1"/>
    <property type="molecule type" value="Genomic_DNA"/>
</dbReference>
<evidence type="ECO:0000313" key="5">
    <source>
        <dbReference type="EMBL" id="MEK0084155.1"/>
    </source>
</evidence>
<evidence type="ECO:0000256" key="2">
    <source>
        <dbReference type="ARBA" id="ARBA00022679"/>
    </source>
</evidence>
<sequence length="570" mass="62446">MTALGNAALYFHPGAYLTEREDLKGRHAAGEGFLRGFLSFAAIDRVHAYADTPEHGRLFATIAADPALPHHDLPRTVLGPGSWSRLGEAGAVHVPSPELDRFAWLRRRGDQRAFSITGVTHTTASREAMRLIGSLLTWPVQSWDALVCTSTCVRRTVEDLLAGHEAYLRERVGAAAGIVRPQLPVIPLGVDMARLAPPPEEAARLRREWGIRLGIADADLVVLFVGRLSFHAKAHPLPMLVGLEEAVRALRPEGTVHLVQAGYFANEGIERRFLEAETALAPTVRHHHVDGRTVEARRGIWHVADIFCSLSDNIQETFGLTPAEAMAAGLPVIASDWDGYRDTVVHGQTGFLIPTTLVPAEAGTAVAELHADGRLSYDRYLLETCMLAAVDPVATREVFEALLGSPERRAAMGAAGRRRAAERYDWRVVIRQYQELWGELAARREHETETAPRRTNPDGRTAPADPWHPNPLELFSCYASYQLGPASRLRRSRLRREAVREAARLGMVNVEGALTRGSPLASEILSRIAAVEHGLTLDAVLASLPTERRVAALRAIGWLLKIGALEARPG</sequence>
<gene>
    <name evidence="5" type="ORF">U1T56_13400</name>
</gene>
<dbReference type="InterPro" id="IPR001296">
    <property type="entry name" value="Glyco_trans_1"/>
</dbReference>
<proteinExistence type="predicted"/>
<feature type="domain" description="Glycosyl transferase family 1" evidence="4">
    <location>
        <begin position="212"/>
        <end position="372"/>
    </location>
</feature>
<dbReference type="PANTHER" id="PTHR12526:SF510">
    <property type="entry name" value="D-INOSITOL 3-PHOSPHATE GLYCOSYLTRANSFERASE"/>
    <property type="match status" value="1"/>
</dbReference>
<evidence type="ECO:0000256" key="1">
    <source>
        <dbReference type="ARBA" id="ARBA00022676"/>
    </source>
</evidence>
<dbReference type="EC" id="2.4.-.-" evidence="5"/>
<dbReference type="SUPFAM" id="SSF53756">
    <property type="entry name" value="UDP-Glycosyltransferase/glycogen phosphorylase"/>
    <property type="match status" value="1"/>
</dbReference>
<name>A0ABU8XSG7_9PROT</name>
<accession>A0ABU8XSG7</accession>
<evidence type="ECO:0000256" key="3">
    <source>
        <dbReference type="SAM" id="MobiDB-lite"/>
    </source>
</evidence>
<dbReference type="GO" id="GO:0016757">
    <property type="term" value="F:glycosyltransferase activity"/>
    <property type="evidence" value="ECO:0007669"/>
    <property type="project" value="UniProtKB-KW"/>
</dbReference>
<dbReference type="Pfam" id="PF00534">
    <property type="entry name" value="Glycos_transf_1"/>
    <property type="match status" value="1"/>
</dbReference>
<reference evidence="5 6" key="1">
    <citation type="submission" date="2024-01" db="EMBL/GenBank/DDBJ databases">
        <title>Multi-omics insights into the function and evolution of sodium benzoate biodegradation pathways in Benzoatithermus flavus gen. nov., sp. nov. from hot spring.</title>
        <authorList>
            <person name="Hu C.-J."/>
            <person name="Li W.-J."/>
        </authorList>
    </citation>
    <scope>NUCLEOTIDE SEQUENCE [LARGE SCALE GENOMIC DNA]</scope>
    <source>
        <strain evidence="5 6">SYSU G07066</strain>
    </source>
</reference>
<keyword evidence="2 5" id="KW-0808">Transferase</keyword>
<dbReference type="Proteomes" id="UP001375743">
    <property type="component" value="Unassembled WGS sequence"/>
</dbReference>
<keyword evidence="6" id="KW-1185">Reference proteome</keyword>
<dbReference type="RefSeq" id="WP_418160002.1">
    <property type="nucleotide sequence ID" value="NZ_JBBLZC010000012.1"/>
</dbReference>
<dbReference type="Gene3D" id="3.40.50.2000">
    <property type="entry name" value="Glycogen Phosphorylase B"/>
    <property type="match status" value="1"/>
</dbReference>
<dbReference type="PANTHER" id="PTHR12526">
    <property type="entry name" value="GLYCOSYLTRANSFERASE"/>
    <property type="match status" value="1"/>
</dbReference>
<evidence type="ECO:0000259" key="4">
    <source>
        <dbReference type="Pfam" id="PF00534"/>
    </source>
</evidence>
<feature type="region of interest" description="Disordered" evidence="3">
    <location>
        <begin position="444"/>
        <end position="466"/>
    </location>
</feature>
<feature type="compositionally biased region" description="Basic and acidic residues" evidence="3">
    <location>
        <begin position="444"/>
        <end position="457"/>
    </location>
</feature>
<protein>
    <submittedName>
        <fullName evidence="5">Glycosyltransferase family 4 protein</fullName>
        <ecNumber evidence="5">2.4.-.-</ecNumber>
    </submittedName>
</protein>
<comment type="caution">
    <text evidence="5">The sequence shown here is derived from an EMBL/GenBank/DDBJ whole genome shotgun (WGS) entry which is preliminary data.</text>
</comment>
<organism evidence="5 6">
    <name type="scientific">Benzoatithermus flavus</name>
    <dbReference type="NCBI Taxonomy" id="3108223"/>
    <lineage>
        <taxon>Bacteria</taxon>
        <taxon>Pseudomonadati</taxon>
        <taxon>Pseudomonadota</taxon>
        <taxon>Alphaproteobacteria</taxon>
        <taxon>Geminicoccales</taxon>
        <taxon>Geminicoccaceae</taxon>
        <taxon>Benzoatithermus</taxon>
    </lineage>
</organism>
<dbReference type="CDD" id="cd03801">
    <property type="entry name" value="GT4_PimA-like"/>
    <property type="match status" value="1"/>
</dbReference>
<keyword evidence="1 5" id="KW-0328">Glycosyltransferase</keyword>